<feature type="transmembrane region" description="Helical" evidence="6">
    <location>
        <begin position="40"/>
        <end position="62"/>
    </location>
</feature>
<evidence type="ECO:0000256" key="5">
    <source>
        <dbReference type="ARBA" id="ARBA00023136"/>
    </source>
</evidence>
<comment type="caution">
    <text evidence="7">The sequence shown here is derived from an EMBL/GenBank/DDBJ whole genome shotgun (WGS) entry which is preliminary data.</text>
</comment>
<name>A0A3M7PQW5_BRAPC</name>
<evidence type="ECO:0000256" key="1">
    <source>
        <dbReference type="ARBA" id="ARBA00004141"/>
    </source>
</evidence>
<comment type="subcellular location">
    <subcellularLocation>
        <location evidence="1 6">Membrane</location>
        <topology evidence="1 6">Multi-pass membrane protein</topology>
    </subcellularLocation>
</comment>
<evidence type="ECO:0000313" key="8">
    <source>
        <dbReference type="Proteomes" id="UP000276133"/>
    </source>
</evidence>
<dbReference type="SUPFAM" id="SSF48652">
    <property type="entry name" value="Tetraspanin"/>
    <property type="match status" value="1"/>
</dbReference>
<dbReference type="EMBL" id="REGN01009314">
    <property type="protein sequence ID" value="RNA01460.1"/>
    <property type="molecule type" value="Genomic_DNA"/>
</dbReference>
<comment type="similarity">
    <text evidence="2 6">Belongs to the tetraspanin (TM4SF) family.</text>
</comment>
<keyword evidence="8" id="KW-1185">Reference proteome</keyword>
<dbReference type="InterPro" id="IPR008952">
    <property type="entry name" value="Tetraspanin_EC2_sf"/>
</dbReference>
<organism evidence="7 8">
    <name type="scientific">Brachionus plicatilis</name>
    <name type="common">Marine rotifer</name>
    <name type="synonym">Brachionus muelleri</name>
    <dbReference type="NCBI Taxonomy" id="10195"/>
    <lineage>
        <taxon>Eukaryota</taxon>
        <taxon>Metazoa</taxon>
        <taxon>Spiralia</taxon>
        <taxon>Gnathifera</taxon>
        <taxon>Rotifera</taxon>
        <taxon>Eurotatoria</taxon>
        <taxon>Monogononta</taxon>
        <taxon>Pseudotrocha</taxon>
        <taxon>Ploima</taxon>
        <taxon>Brachionidae</taxon>
        <taxon>Brachionus</taxon>
    </lineage>
</organism>
<feature type="non-terminal residue" evidence="7">
    <location>
        <position position="282"/>
    </location>
</feature>
<dbReference type="InterPro" id="IPR018499">
    <property type="entry name" value="Tetraspanin/Peripherin"/>
</dbReference>
<keyword evidence="4 6" id="KW-1133">Transmembrane helix</keyword>
<dbReference type="PANTHER" id="PTHR19282">
    <property type="entry name" value="TETRASPANIN"/>
    <property type="match status" value="1"/>
</dbReference>
<feature type="transmembrane region" description="Helical" evidence="6">
    <location>
        <begin position="82"/>
        <end position="104"/>
    </location>
</feature>
<feature type="transmembrane region" description="Helical" evidence="6">
    <location>
        <begin position="111"/>
        <end position="134"/>
    </location>
</feature>
<evidence type="ECO:0000256" key="4">
    <source>
        <dbReference type="ARBA" id="ARBA00022989"/>
    </source>
</evidence>
<protein>
    <recommendedName>
        <fullName evidence="6">Tetraspanin</fullName>
    </recommendedName>
</protein>
<evidence type="ECO:0000313" key="7">
    <source>
        <dbReference type="EMBL" id="RNA01460.1"/>
    </source>
</evidence>
<keyword evidence="3 6" id="KW-0812">Transmembrane</keyword>
<dbReference type="Proteomes" id="UP000276133">
    <property type="component" value="Unassembled WGS sequence"/>
</dbReference>
<dbReference type="Pfam" id="PF00335">
    <property type="entry name" value="Tetraspanin"/>
    <property type="match status" value="1"/>
</dbReference>
<evidence type="ECO:0000256" key="3">
    <source>
        <dbReference type="ARBA" id="ARBA00022692"/>
    </source>
</evidence>
<dbReference type="PANTHER" id="PTHR19282:SF544">
    <property type="entry name" value="TETRASPANIN"/>
    <property type="match status" value="1"/>
</dbReference>
<gene>
    <name evidence="7" type="ORF">BpHYR1_017704</name>
</gene>
<dbReference type="GO" id="GO:0005886">
    <property type="term" value="C:plasma membrane"/>
    <property type="evidence" value="ECO:0007669"/>
    <property type="project" value="TreeGrafter"/>
</dbReference>
<accession>A0A3M7PQW5</accession>
<dbReference type="Gene3D" id="1.10.1450.10">
    <property type="entry name" value="Tetraspanin"/>
    <property type="match status" value="1"/>
</dbReference>
<feature type="transmembrane region" description="Helical" evidence="6">
    <location>
        <begin position="246"/>
        <end position="270"/>
    </location>
</feature>
<dbReference type="AlphaFoldDB" id="A0A3M7PQW5"/>
<dbReference type="STRING" id="10195.A0A3M7PQW5"/>
<dbReference type="CDD" id="cd03155">
    <property type="entry name" value="CD151_like_LEL"/>
    <property type="match status" value="1"/>
</dbReference>
<dbReference type="InterPro" id="IPR000301">
    <property type="entry name" value="Tetraspanin_animals"/>
</dbReference>
<dbReference type="PIRSF" id="PIRSF002419">
    <property type="entry name" value="Tetraspanin"/>
    <property type="match status" value="1"/>
</dbReference>
<keyword evidence="5 6" id="KW-0472">Membrane</keyword>
<reference evidence="7 8" key="1">
    <citation type="journal article" date="2018" name="Sci. Rep.">
        <title>Genomic signatures of local adaptation to the degree of environmental predictability in rotifers.</title>
        <authorList>
            <person name="Franch-Gras L."/>
            <person name="Hahn C."/>
            <person name="Garcia-Roger E.M."/>
            <person name="Carmona M.J."/>
            <person name="Serra M."/>
            <person name="Gomez A."/>
        </authorList>
    </citation>
    <scope>NUCLEOTIDE SEQUENCE [LARGE SCALE GENOMIC DNA]</scope>
    <source>
        <strain evidence="7">HYR1</strain>
    </source>
</reference>
<evidence type="ECO:0000256" key="2">
    <source>
        <dbReference type="ARBA" id="ARBA00006840"/>
    </source>
</evidence>
<sequence length="282" mass="32372">MGLKKSKKSSYYDRDEFDNTTFSDEKQYLLCGPLLTKTLVIIYNLLFSVSGILLILFGIWTLTNKNEFAELLSSALYLSSTYILITAGAVIIFTSLLGLVGTWLEKRKILLIFSIFLIGIFLIEFSAGVLALVYRLRLRNSLKADLENTITHYYNQSGYEKETKLLDNLQIKFKCCGSNDFRDWINSKYIKKNNETEFRIESSQFNQVAESCCISPSHLCAKRIHPSNIYYKGCVKSLEDYISNHILLLSMVGFSSFLFQGIGVFFTALLMRRIKSKESYEH</sequence>
<dbReference type="OrthoDB" id="438211at2759"/>
<proteinExistence type="inferred from homology"/>
<dbReference type="PRINTS" id="PR00259">
    <property type="entry name" value="TMFOUR"/>
</dbReference>
<evidence type="ECO:0000256" key="6">
    <source>
        <dbReference type="RuleBase" id="RU361218"/>
    </source>
</evidence>